<keyword evidence="2 6" id="KW-0812">Transmembrane</keyword>
<dbReference type="InterPro" id="IPR053071">
    <property type="entry name" value="GPCR1-related_rcpt"/>
</dbReference>
<feature type="transmembrane region" description="Helical" evidence="6">
    <location>
        <begin position="287"/>
        <end position="319"/>
    </location>
</feature>
<feature type="transmembrane region" description="Helical" evidence="6">
    <location>
        <begin position="172"/>
        <end position="192"/>
    </location>
</feature>
<dbReference type="PRINTS" id="PR00237">
    <property type="entry name" value="GPCRRHODOPSN"/>
</dbReference>
<feature type="transmembrane region" description="Helical" evidence="6">
    <location>
        <begin position="241"/>
        <end position="266"/>
    </location>
</feature>
<feature type="transmembrane region" description="Helical" evidence="6">
    <location>
        <begin position="134"/>
        <end position="152"/>
    </location>
</feature>
<dbReference type="CDD" id="cd14978">
    <property type="entry name" value="7tmA_FMRFamide_R-like"/>
    <property type="match status" value="1"/>
</dbReference>
<dbReference type="InterPro" id="IPR000276">
    <property type="entry name" value="GPCR_Rhodpsn"/>
</dbReference>
<feature type="compositionally biased region" description="Polar residues" evidence="5">
    <location>
        <begin position="428"/>
        <end position="439"/>
    </location>
</feature>
<evidence type="ECO:0000259" key="7">
    <source>
        <dbReference type="PROSITE" id="PS50262"/>
    </source>
</evidence>
<dbReference type="Proteomes" id="UP000887566">
    <property type="component" value="Unplaced"/>
</dbReference>
<keyword evidence="3 6" id="KW-1133">Transmembrane helix</keyword>
<feature type="transmembrane region" description="Helical" evidence="6">
    <location>
        <begin position="46"/>
        <end position="71"/>
    </location>
</feature>
<dbReference type="PANTHER" id="PTHR47023">
    <property type="entry name" value="SEX PEPTIDE RECEPTOR"/>
    <property type="match status" value="1"/>
</dbReference>
<dbReference type="PROSITE" id="PS50262">
    <property type="entry name" value="G_PROTEIN_RECEP_F1_2"/>
    <property type="match status" value="1"/>
</dbReference>
<organism evidence="8 9">
    <name type="scientific">Plectus sambesii</name>
    <dbReference type="NCBI Taxonomy" id="2011161"/>
    <lineage>
        <taxon>Eukaryota</taxon>
        <taxon>Metazoa</taxon>
        <taxon>Ecdysozoa</taxon>
        <taxon>Nematoda</taxon>
        <taxon>Chromadorea</taxon>
        <taxon>Plectida</taxon>
        <taxon>Plectina</taxon>
        <taxon>Plectoidea</taxon>
        <taxon>Plectidae</taxon>
        <taxon>Plectus</taxon>
    </lineage>
</organism>
<feature type="transmembrane region" description="Helical" evidence="6">
    <location>
        <begin position="83"/>
        <end position="106"/>
    </location>
</feature>
<dbReference type="PANTHER" id="PTHR47023:SF3">
    <property type="entry name" value="G-PROTEIN COUPLED RECEPTORS FAMILY 1 PROFILE DOMAIN-CONTAINING PROTEIN"/>
    <property type="match status" value="1"/>
</dbReference>
<dbReference type="Gene3D" id="1.20.1070.10">
    <property type="entry name" value="Rhodopsin 7-helix transmembrane proteins"/>
    <property type="match status" value="1"/>
</dbReference>
<accession>A0A914X2B6</accession>
<name>A0A914X2B6_9BILA</name>
<dbReference type="InterPro" id="IPR017452">
    <property type="entry name" value="GPCR_Rhodpsn_7TM"/>
</dbReference>
<evidence type="ECO:0000256" key="4">
    <source>
        <dbReference type="ARBA" id="ARBA00023136"/>
    </source>
</evidence>
<feature type="compositionally biased region" description="Low complexity" evidence="5">
    <location>
        <begin position="394"/>
        <end position="408"/>
    </location>
</feature>
<evidence type="ECO:0000256" key="3">
    <source>
        <dbReference type="ARBA" id="ARBA00022989"/>
    </source>
</evidence>
<evidence type="ECO:0000256" key="2">
    <source>
        <dbReference type="ARBA" id="ARBA00022692"/>
    </source>
</evidence>
<proteinExistence type="predicted"/>
<feature type="domain" description="G-protein coupled receptors family 1 profile" evidence="7">
    <location>
        <begin position="63"/>
        <end position="354"/>
    </location>
</feature>
<evidence type="ECO:0000256" key="5">
    <source>
        <dbReference type="SAM" id="MobiDB-lite"/>
    </source>
</evidence>
<dbReference type="WBParaSite" id="PSAMB.scaffold6182size10014.g28060.t1">
    <property type="protein sequence ID" value="PSAMB.scaffold6182size10014.g28060.t1"/>
    <property type="gene ID" value="PSAMB.scaffold6182size10014.g28060"/>
</dbReference>
<protein>
    <submittedName>
        <fullName evidence="9">G-protein coupled receptors family 1 profile domain-containing protein</fullName>
    </submittedName>
</protein>
<reference evidence="9" key="1">
    <citation type="submission" date="2022-11" db="UniProtKB">
        <authorList>
            <consortium name="WormBaseParasite"/>
        </authorList>
    </citation>
    <scope>IDENTIFICATION</scope>
</reference>
<evidence type="ECO:0000256" key="1">
    <source>
        <dbReference type="ARBA" id="ARBA00004370"/>
    </source>
</evidence>
<dbReference type="AlphaFoldDB" id="A0A914X2B6"/>
<evidence type="ECO:0000256" key="6">
    <source>
        <dbReference type="SAM" id="Phobius"/>
    </source>
</evidence>
<dbReference type="GO" id="GO:0016020">
    <property type="term" value="C:membrane"/>
    <property type="evidence" value="ECO:0007669"/>
    <property type="project" value="UniProtKB-SubCell"/>
</dbReference>
<dbReference type="SUPFAM" id="SSF81321">
    <property type="entry name" value="Family A G protein-coupled receptor-like"/>
    <property type="match status" value="1"/>
</dbReference>
<evidence type="ECO:0000313" key="8">
    <source>
        <dbReference type="Proteomes" id="UP000887566"/>
    </source>
</evidence>
<evidence type="ECO:0000313" key="9">
    <source>
        <dbReference type="WBParaSite" id="PSAMB.scaffold6182size10014.g28060.t1"/>
    </source>
</evidence>
<dbReference type="InterPro" id="IPR019427">
    <property type="entry name" value="7TM_GPCR_serpentine_rcpt_Srw"/>
</dbReference>
<dbReference type="Pfam" id="PF10324">
    <property type="entry name" value="7TM_GPCR_Srw"/>
    <property type="match status" value="1"/>
</dbReference>
<feature type="region of interest" description="Disordered" evidence="5">
    <location>
        <begin position="384"/>
        <end position="441"/>
    </location>
</feature>
<dbReference type="GO" id="GO:0008528">
    <property type="term" value="F:G protein-coupled peptide receptor activity"/>
    <property type="evidence" value="ECO:0007669"/>
    <property type="project" value="InterPro"/>
</dbReference>
<feature type="transmembrane region" description="Helical" evidence="6">
    <location>
        <begin position="334"/>
        <end position="357"/>
    </location>
</feature>
<keyword evidence="4 6" id="KW-0472">Membrane</keyword>
<keyword evidence="8" id="KW-1185">Reference proteome</keyword>
<comment type="subcellular location">
    <subcellularLocation>
        <location evidence="1">Membrane</location>
    </subcellularLocation>
</comment>
<sequence>MASVVGNASCNLPNQLFDARDRMCLEDFNFQLMVVNVNSTGDDLQMAMYGTVFPLLVVLVIITNSLVILVLSNHHMTTSTNIVLLYMTVTVLLTGLIPLPFTLYWYTFGNHEAWDQPIWLCYLHRYGMESLPRLLNGITTLLTVLLAAQRFVCVRYPLQALTLCTTDRIRHWSWGAVILTTGWELLTVLANFHQRLYHQYDFDPQLNYFRLRTWCIWKYADFVEHIGVDKYNLTVLVGRVIVFHVAPCFALLVFNIFLIVGIRSAGAQRPNRHLHRNSDHNRTDSKATTIMLVVIISMFLLVNIPVAFSIIILCIAISFDSYSLREWISPQLTVLVPICNMTLVATYPINFAIYLLMSNQFRRTLRRILSGQGHMLDSISNFSMRSRSRRHSESIPPSTMPPMMTTMTLPSQSASPSFHYRRSFGGRTATSNGASSFSRPTLPALPVHVRARSRTHTALCDPSEVPILDESPVVEDHQV</sequence>